<proteinExistence type="predicted"/>
<feature type="transmembrane region" description="Helical" evidence="1">
    <location>
        <begin position="55"/>
        <end position="77"/>
    </location>
</feature>
<reference evidence="2 3" key="1">
    <citation type="submission" date="2023-07" db="EMBL/GenBank/DDBJ databases">
        <title>Closed genoem sequence of Methanosarcinaceae archaeon Ac7.</title>
        <authorList>
            <person name="Poehlein A."/>
            <person name="Protasov E."/>
            <person name="Platt K."/>
            <person name="Reeh H."/>
            <person name="Daniel R."/>
            <person name="Brune A."/>
        </authorList>
    </citation>
    <scope>NUCLEOTIDE SEQUENCE [LARGE SCALE GENOMIC DNA]</scope>
    <source>
        <strain evidence="2 3">Ac7</strain>
    </source>
</reference>
<dbReference type="EMBL" id="CP131060">
    <property type="protein sequence ID" value="WNY26098.1"/>
    <property type="molecule type" value="Genomic_DNA"/>
</dbReference>
<sequence>MAIECVFCKMYSSEGVNNLVGTAPPLKSSNTESKSEMKLKNEIKIIQITFNHFGISIKCSASCALICSGIGVVTLFLKS</sequence>
<keyword evidence="1" id="KW-0472">Membrane</keyword>
<evidence type="ECO:0000313" key="3">
    <source>
        <dbReference type="Proteomes" id="UP001303587"/>
    </source>
</evidence>
<protein>
    <submittedName>
        <fullName evidence="2">Uncharacterized protein</fullName>
    </submittedName>
</protein>
<evidence type="ECO:0000313" key="2">
    <source>
        <dbReference type="EMBL" id="WNY26098.1"/>
    </source>
</evidence>
<organism evidence="2 3">
    <name type="scientific">Methanolapillus millepedarum</name>
    <dbReference type="NCBI Taxonomy" id="3028296"/>
    <lineage>
        <taxon>Archaea</taxon>
        <taxon>Methanobacteriati</taxon>
        <taxon>Methanobacteriota</taxon>
        <taxon>Stenosarchaea group</taxon>
        <taxon>Methanomicrobia</taxon>
        <taxon>Methanosarcinales</taxon>
        <taxon>Methanosarcinaceae</taxon>
        <taxon>Methanolapillus</taxon>
    </lineage>
</organism>
<keyword evidence="3" id="KW-1185">Reference proteome</keyword>
<evidence type="ECO:0000256" key="1">
    <source>
        <dbReference type="SAM" id="Phobius"/>
    </source>
</evidence>
<accession>A0AA96V4K3</accession>
<dbReference type="Proteomes" id="UP001303587">
    <property type="component" value="Chromosome"/>
</dbReference>
<keyword evidence="1" id="KW-0812">Transmembrane</keyword>
<gene>
    <name evidence="2" type="ORF">MsAc7_16700</name>
</gene>
<name>A0AA96V4K3_9EURY</name>
<keyword evidence="1" id="KW-1133">Transmembrane helix</keyword>
<dbReference type="AlphaFoldDB" id="A0AA96V4K3"/>